<evidence type="ECO:0000313" key="2">
    <source>
        <dbReference type="EMBL" id="RRQ04021.1"/>
    </source>
</evidence>
<reference evidence="2 3" key="1">
    <citation type="submission" date="2018-01" db="EMBL/GenBank/DDBJ databases">
        <title>Twenty Corynebacterium bovis Genomes.</title>
        <authorList>
            <person name="Gulvik C.A."/>
        </authorList>
    </citation>
    <scope>NUCLEOTIDE SEQUENCE [LARGE SCALE GENOMIC DNA]</scope>
    <source>
        <strain evidence="2 3">16-2004</strain>
    </source>
</reference>
<evidence type="ECO:0000313" key="3">
    <source>
        <dbReference type="Proteomes" id="UP000278422"/>
    </source>
</evidence>
<keyword evidence="3" id="KW-1185">Reference proteome</keyword>
<sequence>MSTTKKESRNLSARQRARLATEEHQRKLKQRQTTLARVFSALDARDDATVAAGQALAELKHLGGTNATIAEEIGLDTREVSALLRHANQTTNTDTDTDTGEEHIDDRDQDTNHTPHSPDTHDRHEQDVSTSRW</sequence>
<dbReference type="AlphaFoldDB" id="A0A426Q4T7"/>
<name>A0A426Q4T7_9CORY</name>
<comment type="caution">
    <text evidence="2">The sequence shown here is derived from an EMBL/GenBank/DDBJ whole genome shotgun (WGS) entry which is preliminary data.</text>
</comment>
<protein>
    <submittedName>
        <fullName evidence="2">Uncharacterized protein</fullName>
    </submittedName>
</protein>
<gene>
    <name evidence="2" type="ORF">CXF42_05620</name>
</gene>
<accession>A0A426Q4T7</accession>
<dbReference type="EMBL" id="PQNQ01000012">
    <property type="protein sequence ID" value="RRQ04021.1"/>
    <property type="molecule type" value="Genomic_DNA"/>
</dbReference>
<feature type="region of interest" description="Disordered" evidence="1">
    <location>
        <begin position="1"/>
        <end position="31"/>
    </location>
</feature>
<proteinExistence type="predicted"/>
<dbReference type="RefSeq" id="WP_125186528.1">
    <property type="nucleotide sequence ID" value="NZ_JBAHVM010000007.1"/>
</dbReference>
<dbReference type="Proteomes" id="UP000278422">
    <property type="component" value="Unassembled WGS sequence"/>
</dbReference>
<feature type="region of interest" description="Disordered" evidence="1">
    <location>
        <begin position="85"/>
        <end position="133"/>
    </location>
</feature>
<organism evidence="2 3">
    <name type="scientific">Corynebacterium bovis</name>
    <dbReference type="NCBI Taxonomy" id="36808"/>
    <lineage>
        <taxon>Bacteria</taxon>
        <taxon>Bacillati</taxon>
        <taxon>Actinomycetota</taxon>
        <taxon>Actinomycetes</taxon>
        <taxon>Mycobacteriales</taxon>
        <taxon>Corynebacteriaceae</taxon>
        <taxon>Corynebacterium</taxon>
    </lineage>
</organism>
<feature type="compositionally biased region" description="Basic and acidic residues" evidence="1">
    <location>
        <begin position="100"/>
        <end position="127"/>
    </location>
</feature>
<evidence type="ECO:0000256" key="1">
    <source>
        <dbReference type="SAM" id="MobiDB-lite"/>
    </source>
</evidence>